<evidence type="ECO:0000256" key="11">
    <source>
        <dbReference type="PROSITE-ProRule" id="PRU00421"/>
    </source>
</evidence>
<keyword evidence="4" id="KW-0762">Sugar transport</keyword>
<evidence type="ECO:0000256" key="8">
    <source>
        <dbReference type="ARBA" id="ARBA00022777"/>
    </source>
</evidence>
<evidence type="ECO:0000313" key="17">
    <source>
        <dbReference type="Proteomes" id="UP000290567"/>
    </source>
</evidence>
<dbReference type="Pfam" id="PF00367">
    <property type="entry name" value="PTS_EIIB"/>
    <property type="match status" value="1"/>
</dbReference>
<feature type="domain" description="PTS EIIC type-1" evidence="15">
    <location>
        <begin position="113"/>
        <end position="449"/>
    </location>
</feature>
<dbReference type="PANTHER" id="PTHR30175:SF1">
    <property type="entry name" value="PTS SYSTEM ARBUTIN-, CELLOBIOSE-, AND SALICIN-SPECIFIC EIIBC COMPONENT-RELATED"/>
    <property type="match status" value="1"/>
</dbReference>
<keyword evidence="3" id="KW-1003">Cell membrane</keyword>
<dbReference type="EMBL" id="BJCC01000022">
    <property type="protein sequence ID" value="GCF94656.1"/>
    <property type="molecule type" value="Genomic_DNA"/>
</dbReference>
<protein>
    <submittedName>
        <fullName evidence="16">PTS beta-glucoside transporter subunit EIIBCA</fullName>
    </submittedName>
</protein>
<keyword evidence="10 12" id="KW-0472">Membrane</keyword>
<gene>
    <name evidence="16" type="primary">bglF_2</name>
    <name evidence="16" type="ORF">NRIC_25470</name>
</gene>
<dbReference type="SUPFAM" id="SSF51261">
    <property type="entry name" value="Duplicated hybrid motif"/>
    <property type="match status" value="1"/>
</dbReference>
<dbReference type="InterPro" id="IPR050558">
    <property type="entry name" value="PTS_Sugar-Specific_Components"/>
</dbReference>
<evidence type="ECO:0000256" key="5">
    <source>
        <dbReference type="ARBA" id="ARBA00022679"/>
    </source>
</evidence>
<sequence length="610" mass="65743">MKYEAFCNQIIELVGGKRNVEAVVHCMTRLRFTLKDASLAKADEIRALDSVVDVVSNKISFQIIIGTEVAKIYPELLSLLGMENVEESKTNKNVVKRILDLLSESITPTSPALMSVGLIAGILSIFTLTGLLSPESSTYIIFDSIKTAMFSFLPVFMAVSASKRLGTNTYMGILLAATLLTPTINGVEGLTLFGISLPTITYSSSFLPILLGIWFMGKVTAATTKIVPKSLDYFISPVIIIMITLPVTLLLFGPIGTWISNGLSFVVDFLTQSVGSWVVVALYAAFQPFLIMLGAANFTIPLIMNAFASQGFETIFVPGFIISDLAVSGVMFGYFLRAKEKKQKSFFGTVAFSAFMGVTEPAIFGAFVKYRRPFMAVAIGGGIGGLIAGVMNVKAYSLTTLFGVASFIGDNQYSNFYFMIIALVVAFIGSVIAGYLLWLPKETAIDEVTEINETADKSVLSKVDIIAPVAGEKVPLNEINDPAFSSGALGKGIGITPTENSIKAPISGRVVSLFPTNHAIGIKNEDGVEVLIHIGVDTVELKGQFFKPLVKVNDPVELGTPLIEVDFDQVKEHGFDPTVIMVVTNTQDYLDVVANTAAEPSRKELLTVVL</sequence>
<dbReference type="NCBIfam" id="TIGR01995">
    <property type="entry name" value="PTS-II-ABC-beta"/>
    <property type="match status" value="1"/>
</dbReference>
<dbReference type="InterPro" id="IPR001996">
    <property type="entry name" value="PTS_IIB_1"/>
</dbReference>
<dbReference type="GO" id="GO:0009401">
    <property type="term" value="P:phosphoenolpyruvate-dependent sugar phosphotransferase system"/>
    <property type="evidence" value="ECO:0007669"/>
    <property type="project" value="UniProtKB-KW"/>
</dbReference>
<comment type="subcellular location">
    <subcellularLocation>
        <location evidence="1">Cell membrane</location>
        <topology evidence="1">Multi-pass membrane protein</topology>
    </subcellularLocation>
</comment>
<dbReference type="GO" id="GO:0090589">
    <property type="term" value="F:protein-phosphocysteine-trehalose phosphotransferase system transporter activity"/>
    <property type="evidence" value="ECO:0007669"/>
    <property type="project" value="TreeGrafter"/>
</dbReference>
<dbReference type="NCBIfam" id="TIGR00830">
    <property type="entry name" value="PTBA"/>
    <property type="match status" value="1"/>
</dbReference>
<dbReference type="CDD" id="cd00212">
    <property type="entry name" value="PTS_IIB_glc"/>
    <property type="match status" value="1"/>
</dbReference>
<proteinExistence type="predicted"/>
<feature type="transmembrane region" description="Helical" evidence="12">
    <location>
        <begin position="275"/>
        <end position="303"/>
    </location>
</feature>
<dbReference type="GO" id="GO:0016301">
    <property type="term" value="F:kinase activity"/>
    <property type="evidence" value="ECO:0007669"/>
    <property type="project" value="UniProtKB-KW"/>
</dbReference>
<dbReference type="Pfam" id="PF00358">
    <property type="entry name" value="PTS_EIIA_1"/>
    <property type="match status" value="1"/>
</dbReference>
<feature type="transmembrane region" description="Helical" evidence="12">
    <location>
        <begin position="315"/>
        <end position="334"/>
    </location>
</feature>
<keyword evidence="2" id="KW-0813">Transport</keyword>
<dbReference type="GO" id="GO:0015771">
    <property type="term" value="P:trehalose transport"/>
    <property type="evidence" value="ECO:0007669"/>
    <property type="project" value="TreeGrafter"/>
</dbReference>
<dbReference type="PANTHER" id="PTHR30175">
    <property type="entry name" value="PHOSPHOTRANSFERASE SYSTEM TRANSPORT PROTEIN"/>
    <property type="match status" value="1"/>
</dbReference>
<comment type="caution">
    <text evidence="16">The sequence shown here is derived from an EMBL/GenBank/DDBJ whole genome shotgun (WGS) entry which is preliminary data.</text>
</comment>
<evidence type="ECO:0000256" key="2">
    <source>
        <dbReference type="ARBA" id="ARBA00022448"/>
    </source>
</evidence>
<dbReference type="InterPro" id="IPR003352">
    <property type="entry name" value="PTS_EIIC"/>
</dbReference>
<evidence type="ECO:0000259" key="14">
    <source>
        <dbReference type="PROSITE" id="PS51098"/>
    </source>
</evidence>
<feature type="transmembrane region" description="Helical" evidence="12">
    <location>
        <begin position="139"/>
        <end position="161"/>
    </location>
</feature>
<evidence type="ECO:0000256" key="6">
    <source>
        <dbReference type="ARBA" id="ARBA00022683"/>
    </source>
</evidence>
<evidence type="ECO:0000256" key="1">
    <source>
        <dbReference type="ARBA" id="ARBA00004651"/>
    </source>
</evidence>
<dbReference type="AlphaFoldDB" id="A0A4P5PAH8"/>
<dbReference type="RefSeq" id="WP_146623074.1">
    <property type="nucleotide sequence ID" value="NZ_BJCC01000022.1"/>
</dbReference>
<dbReference type="InterPro" id="IPR011297">
    <property type="entry name" value="PTS_IIABC_b_glu"/>
</dbReference>
<dbReference type="OrthoDB" id="9769191at2"/>
<evidence type="ECO:0000256" key="9">
    <source>
        <dbReference type="ARBA" id="ARBA00022989"/>
    </source>
</evidence>
<evidence type="ECO:0000256" key="4">
    <source>
        <dbReference type="ARBA" id="ARBA00022597"/>
    </source>
</evidence>
<evidence type="ECO:0000256" key="7">
    <source>
        <dbReference type="ARBA" id="ARBA00022692"/>
    </source>
</evidence>
<feature type="transmembrane region" description="Helical" evidence="12">
    <location>
        <begin position="201"/>
        <end position="221"/>
    </location>
</feature>
<dbReference type="Pfam" id="PF02378">
    <property type="entry name" value="PTS_EIIC"/>
    <property type="match status" value="1"/>
</dbReference>
<keyword evidence="17" id="KW-1185">Reference proteome</keyword>
<evidence type="ECO:0000259" key="13">
    <source>
        <dbReference type="PROSITE" id="PS51093"/>
    </source>
</evidence>
<evidence type="ECO:0000259" key="15">
    <source>
        <dbReference type="PROSITE" id="PS51103"/>
    </source>
</evidence>
<dbReference type="InterPro" id="IPR001127">
    <property type="entry name" value="PTS_EIIA_1_perm"/>
</dbReference>
<name>A0A4P5PAH8_9ENTE</name>
<dbReference type="PROSITE" id="PS51093">
    <property type="entry name" value="PTS_EIIA_TYPE_1"/>
    <property type="match status" value="1"/>
</dbReference>
<dbReference type="GO" id="GO:0008982">
    <property type="term" value="F:protein-N(PI)-phosphohistidine-sugar phosphotransferase activity"/>
    <property type="evidence" value="ECO:0007669"/>
    <property type="project" value="InterPro"/>
</dbReference>
<dbReference type="InterPro" id="IPR011055">
    <property type="entry name" value="Dup_hybrid_motif"/>
</dbReference>
<dbReference type="Gene3D" id="3.30.1360.60">
    <property type="entry name" value="Glucose permease domain IIB"/>
    <property type="match status" value="1"/>
</dbReference>
<keyword evidence="5" id="KW-0808">Transferase</keyword>
<organism evidence="16 17">
    <name type="scientific">Enterococcus florum</name>
    <dbReference type="NCBI Taxonomy" id="2480627"/>
    <lineage>
        <taxon>Bacteria</taxon>
        <taxon>Bacillati</taxon>
        <taxon>Bacillota</taxon>
        <taxon>Bacilli</taxon>
        <taxon>Lactobacillales</taxon>
        <taxon>Enterococcaceae</taxon>
        <taxon>Enterococcus</taxon>
    </lineage>
</organism>
<dbReference type="PROSITE" id="PS51103">
    <property type="entry name" value="PTS_EIIC_TYPE_1"/>
    <property type="match status" value="1"/>
</dbReference>
<keyword evidence="8" id="KW-0418">Kinase</keyword>
<evidence type="ECO:0000313" key="16">
    <source>
        <dbReference type="EMBL" id="GCF94656.1"/>
    </source>
</evidence>
<dbReference type="PROSITE" id="PS51098">
    <property type="entry name" value="PTS_EIIB_TYPE_1"/>
    <property type="match status" value="1"/>
</dbReference>
<feature type="domain" description="PTS EIIA type-1" evidence="13">
    <location>
        <begin position="481"/>
        <end position="585"/>
    </location>
</feature>
<feature type="transmembrane region" description="Helical" evidence="12">
    <location>
        <begin position="374"/>
        <end position="396"/>
    </location>
</feature>
<accession>A0A4P5PAH8</accession>
<feature type="active site" description="Phosphocysteine intermediate; for EIIB activity" evidence="11">
    <location>
        <position position="26"/>
    </location>
</feature>
<dbReference type="InterPro" id="IPR013013">
    <property type="entry name" value="PTS_EIIC_1"/>
</dbReference>
<dbReference type="FunFam" id="2.70.70.10:FF:000001">
    <property type="entry name" value="PTS system glucose-specific IIA component"/>
    <property type="match status" value="1"/>
</dbReference>
<dbReference type="PROSITE" id="PS01035">
    <property type="entry name" value="PTS_EIIB_TYPE_1_CYS"/>
    <property type="match status" value="1"/>
</dbReference>
<feature type="domain" description="PTS EIIB type-1" evidence="14">
    <location>
        <begin position="4"/>
        <end position="86"/>
    </location>
</feature>
<feature type="transmembrane region" description="Helical" evidence="12">
    <location>
        <begin position="112"/>
        <end position="133"/>
    </location>
</feature>
<feature type="transmembrane region" description="Helical" evidence="12">
    <location>
        <begin position="173"/>
        <end position="195"/>
    </location>
</feature>
<keyword evidence="7 12" id="KW-0812">Transmembrane</keyword>
<evidence type="ECO:0000256" key="10">
    <source>
        <dbReference type="ARBA" id="ARBA00023136"/>
    </source>
</evidence>
<reference evidence="17" key="1">
    <citation type="submission" date="2019-02" db="EMBL/GenBank/DDBJ databases">
        <title>Draft genome sequence of Enterococcus sp. Gos25-1.</title>
        <authorList>
            <person name="Tanaka N."/>
            <person name="Shiwa Y."/>
            <person name="Fujita N."/>
        </authorList>
    </citation>
    <scope>NUCLEOTIDE SEQUENCE [LARGE SCALE GENOMIC DNA]</scope>
    <source>
        <strain evidence="17">Gos25-1</strain>
    </source>
</reference>
<dbReference type="InterPro" id="IPR018113">
    <property type="entry name" value="PTrfase_EIIB_Cys"/>
</dbReference>
<dbReference type="GO" id="GO:0005886">
    <property type="term" value="C:plasma membrane"/>
    <property type="evidence" value="ECO:0007669"/>
    <property type="project" value="UniProtKB-SubCell"/>
</dbReference>
<feature type="transmembrane region" description="Helical" evidence="12">
    <location>
        <begin position="233"/>
        <end position="255"/>
    </location>
</feature>
<feature type="transmembrane region" description="Helical" evidence="12">
    <location>
        <begin position="416"/>
        <end position="438"/>
    </location>
</feature>
<keyword evidence="9 12" id="KW-1133">Transmembrane helix</keyword>
<dbReference type="SUPFAM" id="SSF55604">
    <property type="entry name" value="Glucose permease domain IIB"/>
    <property type="match status" value="1"/>
</dbReference>
<feature type="transmembrane region" description="Helical" evidence="12">
    <location>
        <begin position="346"/>
        <end position="367"/>
    </location>
</feature>
<evidence type="ECO:0000256" key="12">
    <source>
        <dbReference type="SAM" id="Phobius"/>
    </source>
</evidence>
<keyword evidence="6" id="KW-0598">Phosphotransferase system</keyword>
<dbReference type="PROSITE" id="PS00371">
    <property type="entry name" value="PTS_EIIA_TYPE_1_HIS"/>
    <property type="match status" value="1"/>
</dbReference>
<dbReference type="Proteomes" id="UP000290567">
    <property type="component" value="Unassembled WGS sequence"/>
</dbReference>
<evidence type="ECO:0000256" key="3">
    <source>
        <dbReference type="ARBA" id="ARBA00022475"/>
    </source>
</evidence>
<dbReference type="InterPro" id="IPR036878">
    <property type="entry name" value="Glu_permease_IIB"/>
</dbReference>
<dbReference type="Gene3D" id="2.70.70.10">
    <property type="entry name" value="Glucose Permease (Domain IIA)"/>
    <property type="match status" value="1"/>
</dbReference>